<keyword evidence="6" id="KW-1015">Disulfide bond</keyword>
<dbReference type="PANTHER" id="PTHR11567">
    <property type="entry name" value="ACID PHOSPHATASE-RELATED"/>
    <property type="match status" value="1"/>
</dbReference>
<reference evidence="10 11" key="1">
    <citation type="submission" date="2025-04" db="UniProtKB">
        <authorList>
            <consortium name="RefSeq"/>
        </authorList>
    </citation>
    <scope>IDENTIFICATION</scope>
</reference>
<evidence type="ECO:0000313" key="11">
    <source>
        <dbReference type="RefSeq" id="XP_011644163.1"/>
    </source>
</evidence>
<accession>A0A6I9WMH7</accession>
<organism evidence="9 11">
    <name type="scientific">Pogonomyrmex barbatus</name>
    <name type="common">red harvester ant</name>
    <dbReference type="NCBI Taxonomy" id="144034"/>
    <lineage>
        <taxon>Eukaryota</taxon>
        <taxon>Metazoa</taxon>
        <taxon>Ecdysozoa</taxon>
        <taxon>Arthropoda</taxon>
        <taxon>Hexapoda</taxon>
        <taxon>Insecta</taxon>
        <taxon>Pterygota</taxon>
        <taxon>Neoptera</taxon>
        <taxon>Endopterygota</taxon>
        <taxon>Hymenoptera</taxon>
        <taxon>Apocrita</taxon>
        <taxon>Aculeata</taxon>
        <taxon>Formicoidea</taxon>
        <taxon>Formicidae</taxon>
        <taxon>Myrmicinae</taxon>
        <taxon>Pogonomyrmex</taxon>
    </lineage>
</organism>
<evidence type="ECO:0000256" key="4">
    <source>
        <dbReference type="ARBA" id="ARBA00022729"/>
    </source>
</evidence>
<dbReference type="Proteomes" id="UP000504615">
    <property type="component" value="Unplaced"/>
</dbReference>
<feature type="signal peptide" evidence="8">
    <location>
        <begin position="1"/>
        <end position="22"/>
    </location>
</feature>
<keyword evidence="9" id="KW-1185">Reference proteome</keyword>
<evidence type="ECO:0000256" key="7">
    <source>
        <dbReference type="ARBA" id="ARBA00023180"/>
    </source>
</evidence>
<dbReference type="OrthoDB" id="5821688at2759"/>
<comment type="similarity">
    <text evidence="2">Belongs to the histidine acid phosphatase family.</text>
</comment>
<dbReference type="RefSeq" id="XP_011644163.1">
    <property type="nucleotide sequence ID" value="XM_011645861.2"/>
</dbReference>
<feature type="chain" id="PRO_5044636520" description="acid phosphatase" evidence="8">
    <location>
        <begin position="23"/>
        <end position="413"/>
    </location>
</feature>
<evidence type="ECO:0000256" key="8">
    <source>
        <dbReference type="SAM" id="SignalP"/>
    </source>
</evidence>
<gene>
    <name evidence="10 11" type="primary">LOC105431591</name>
</gene>
<dbReference type="Pfam" id="PF00328">
    <property type="entry name" value="His_Phos_2"/>
    <property type="match status" value="1"/>
</dbReference>
<dbReference type="EC" id="3.1.3.2" evidence="3"/>
<dbReference type="KEGG" id="pbar:105431591"/>
<dbReference type="PANTHER" id="PTHR11567:SF211">
    <property type="entry name" value="PROSTATIC ACID PHOSPHATASE"/>
    <property type="match status" value="1"/>
</dbReference>
<evidence type="ECO:0000256" key="3">
    <source>
        <dbReference type="ARBA" id="ARBA00012646"/>
    </source>
</evidence>
<keyword evidence="5" id="KW-0378">Hydrolase</keyword>
<evidence type="ECO:0000256" key="5">
    <source>
        <dbReference type="ARBA" id="ARBA00022801"/>
    </source>
</evidence>
<keyword evidence="7" id="KW-0325">Glycoprotein</keyword>
<sequence length="413" mass="47201">MAGLRFISIILALCFYAHPSLATPDLKFVQVLFAHKLYAPWKDDAETNETSIPETLSYESFISATMNIPVNAEFDIYNFGTYLRQVYDEFLGDTYTDNIMRTRTTENTLSILSAQLVNAGLWPPKENQMWIEGLNWQPIPFDYVKLEEDTLLVGSLCPNFVSQMNQVLQTTETQKILMQYQSLFDYLSKVTERNISTPSDVALLYATLETMADRNEMLPNWAIDLFPDGVMYNVTLLEYDLLSASLLQKQLNGGTFLKEIIGNSLKYITDDIPKERKIMLYSGNVRNIVGVLKNLDLWSPHVPNEAALIFELYFDNNTNTYGMKINYYINEDVIVLSLPNCTKICPLQTLVNATFDLIPENSQSLCRWSESLSETKNSKETNESNSSYNGSISYHNKNLIFVLMLLFFAVLPF</sequence>
<dbReference type="InterPro" id="IPR029033">
    <property type="entry name" value="His_PPase_superfam"/>
</dbReference>
<dbReference type="AlphaFoldDB" id="A0A6I9WMH7"/>
<dbReference type="GO" id="GO:0003993">
    <property type="term" value="F:acid phosphatase activity"/>
    <property type="evidence" value="ECO:0007669"/>
    <property type="project" value="UniProtKB-EC"/>
</dbReference>
<dbReference type="Gene3D" id="3.40.50.1240">
    <property type="entry name" value="Phosphoglycerate mutase-like"/>
    <property type="match status" value="1"/>
</dbReference>
<evidence type="ECO:0000313" key="10">
    <source>
        <dbReference type="RefSeq" id="XP_011644162.1"/>
    </source>
</evidence>
<comment type="catalytic activity">
    <reaction evidence="1">
        <text>a phosphate monoester + H2O = an alcohol + phosphate</text>
        <dbReference type="Rhea" id="RHEA:15017"/>
        <dbReference type="ChEBI" id="CHEBI:15377"/>
        <dbReference type="ChEBI" id="CHEBI:30879"/>
        <dbReference type="ChEBI" id="CHEBI:43474"/>
        <dbReference type="ChEBI" id="CHEBI:67140"/>
        <dbReference type="EC" id="3.1.3.2"/>
    </reaction>
</comment>
<proteinExistence type="inferred from homology"/>
<evidence type="ECO:0000313" key="9">
    <source>
        <dbReference type="Proteomes" id="UP000504615"/>
    </source>
</evidence>
<dbReference type="RefSeq" id="XP_011644162.1">
    <property type="nucleotide sequence ID" value="XM_011645860.2"/>
</dbReference>
<dbReference type="GeneID" id="105431591"/>
<dbReference type="InterPro" id="IPR000560">
    <property type="entry name" value="His_Pase_clade-2"/>
</dbReference>
<evidence type="ECO:0000256" key="2">
    <source>
        <dbReference type="ARBA" id="ARBA00005375"/>
    </source>
</evidence>
<dbReference type="InterPro" id="IPR050645">
    <property type="entry name" value="Histidine_acid_phosphatase"/>
</dbReference>
<dbReference type="SUPFAM" id="SSF53254">
    <property type="entry name" value="Phosphoglycerate mutase-like"/>
    <property type="match status" value="1"/>
</dbReference>
<keyword evidence="4 8" id="KW-0732">Signal</keyword>
<evidence type="ECO:0000256" key="6">
    <source>
        <dbReference type="ARBA" id="ARBA00023157"/>
    </source>
</evidence>
<name>A0A6I9WMH7_9HYME</name>
<protein>
    <recommendedName>
        <fullName evidence="3">acid phosphatase</fullName>
        <ecNumber evidence="3">3.1.3.2</ecNumber>
    </recommendedName>
</protein>
<evidence type="ECO:0000256" key="1">
    <source>
        <dbReference type="ARBA" id="ARBA00000032"/>
    </source>
</evidence>